<evidence type="ECO:0000313" key="3">
    <source>
        <dbReference type="EMBL" id="GMF29542.1"/>
    </source>
</evidence>
<feature type="transmembrane region" description="Helical" evidence="2">
    <location>
        <begin position="427"/>
        <end position="446"/>
    </location>
</feature>
<feature type="transmembrane region" description="Helical" evidence="2">
    <location>
        <begin position="520"/>
        <end position="549"/>
    </location>
</feature>
<feature type="transmembrane region" description="Helical" evidence="2">
    <location>
        <begin position="487"/>
        <end position="508"/>
    </location>
</feature>
<dbReference type="EMBL" id="BSXT01000539">
    <property type="protein sequence ID" value="GMF29542.1"/>
    <property type="molecule type" value="Genomic_DNA"/>
</dbReference>
<keyword evidence="4" id="KW-1185">Reference proteome</keyword>
<evidence type="ECO:0000313" key="4">
    <source>
        <dbReference type="Proteomes" id="UP001165121"/>
    </source>
</evidence>
<feature type="compositionally biased region" description="Low complexity" evidence="1">
    <location>
        <begin position="205"/>
        <end position="219"/>
    </location>
</feature>
<keyword evidence="2" id="KW-1133">Transmembrane helix</keyword>
<keyword evidence="2" id="KW-0812">Transmembrane</keyword>
<feature type="compositionally biased region" description="Low complexity" evidence="1">
    <location>
        <begin position="172"/>
        <end position="195"/>
    </location>
</feature>
<dbReference type="AlphaFoldDB" id="A0A9W6WVU0"/>
<reference evidence="3" key="1">
    <citation type="submission" date="2023-04" db="EMBL/GenBank/DDBJ databases">
        <title>Phytophthora fragariaefolia NBRC 109709.</title>
        <authorList>
            <person name="Ichikawa N."/>
            <person name="Sato H."/>
            <person name="Tonouchi N."/>
        </authorList>
    </citation>
    <scope>NUCLEOTIDE SEQUENCE</scope>
    <source>
        <strain evidence="3">NBRC 109709</strain>
    </source>
</reference>
<evidence type="ECO:0000256" key="1">
    <source>
        <dbReference type="SAM" id="MobiDB-lite"/>
    </source>
</evidence>
<keyword evidence="2" id="KW-0472">Membrane</keyword>
<proteinExistence type="predicted"/>
<feature type="compositionally biased region" description="Low complexity" evidence="1">
    <location>
        <begin position="229"/>
        <end position="255"/>
    </location>
</feature>
<gene>
    <name evidence="3" type="ORF">Pfra01_000633900</name>
</gene>
<name>A0A9W6WVU0_9STRA</name>
<evidence type="ECO:0000256" key="2">
    <source>
        <dbReference type="SAM" id="Phobius"/>
    </source>
</evidence>
<dbReference type="Proteomes" id="UP001165121">
    <property type="component" value="Unassembled WGS sequence"/>
</dbReference>
<organism evidence="3 4">
    <name type="scientific">Phytophthora fragariaefolia</name>
    <dbReference type="NCBI Taxonomy" id="1490495"/>
    <lineage>
        <taxon>Eukaryota</taxon>
        <taxon>Sar</taxon>
        <taxon>Stramenopiles</taxon>
        <taxon>Oomycota</taxon>
        <taxon>Peronosporomycetes</taxon>
        <taxon>Peronosporales</taxon>
        <taxon>Peronosporaceae</taxon>
        <taxon>Phytophthora</taxon>
    </lineage>
</organism>
<feature type="region of interest" description="Disordered" evidence="1">
    <location>
        <begin position="161"/>
        <end position="265"/>
    </location>
</feature>
<protein>
    <submittedName>
        <fullName evidence="3">Unnamed protein product</fullName>
    </submittedName>
</protein>
<comment type="caution">
    <text evidence="3">The sequence shown here is derived from an EMBL/GenBank/DDBJ whole genome shotgun (WGS) entry which is preliminary data.</text>
</comment>
<dbReference type="OrthoDB" id="127666at2759"/>
<feature type="compositionally biased region" description="Polar residues" evidence="1">
    <location>
        <begin position="256"/>
        <end position="265"/>
    </location>
</feature>
<sequence length="588" mass="61915">MDEAQAYLLATAESPRYLRGGRRAAAVAASSAPMHEGVQCMAFYADCSGGSVVCAEGSTCRNVNIEGNVSEAAVLQCVPNTNPSQMCAAGSGFSCPTGWRCSESTEFCVPATNYVCYLPTSGDTKEKAPLELAADSDGTYTAIEAIFQILLIAANKQDANSHRHEMSTSGGSANQQAQLQTNSSSTSSAASRASSPLNIVPPQTSSLGGSSSSGSAPESSSDRFDHSSDLTSSSSSGSTRSNSSSNSGSHLASNSTPSPSGSLASENSMVKVSLTEPVNGGVYSLSSVIVIQWHVSLLSGPDPGLDSFRVEFSADNGAFDIIAPIVLASSSSASSQNGNDTVFEYEWDLAGNASWLCSTCVLRICLLGLQSASGERLCIRSDGKTDSDGSTRRLQTTSINGSEGSEIVTFRIVREALECACGVTHESFMLVALTIGAGIPVVVLLAEPLVTFYRDRQAFGLFARRDGPVRPVIAGYSSKSATRKGRIMLLLVLLALCVACGFVAAQITETNFLAEKGAIIILWVVTFAIAAVLGVLVYCTLICFVLFGVRWWRERIHDRRDPSGLTEFQTSLLPEDERDSSGSIKSPW</sequence>
<accession>A0A9W6WVU0</accession>